<keyword evidence="4" id="KW-0507">mRNA processing</keyword>
<feature type="domain" description="2',5'-phosphodiesterase 12-like N-terminal" evidence="15">
    <location>
        <begin position="123"/>
        <end position="224"/>
    </location>
</feature>
<dbReference type="PANTHER" id="PTHR12121:SF37">
    <property type="entry name" value="2',5'-PHOSPHODIESTERASE 12"/>
    <property type="match status" value="1"/>
</dbReference>
<dbReference type="GO" id="GO:0046872">
    <property type="term" value="F:metal ion binding"/>
    <property type="evidence" value="ECO:0007669"/>
    <property type="project" value="UniProtKB-KW"/>
</dbReference>
<protein>
    <recommendedName>
        <fullName evidence="12">2',5'-phosphodiesterase 12</fullName>
    </recommendedName>
    <alternativeName>
        <fullName evidence="13">Mitochondrial deadenylase</fullName>
    </alternativeName>
</protein>
<evidence type="ECO:0000256" key="2">
    <source>
        <dbReference type="ARBA" id="ARBA00004305"/>
    </source>
</evidence>
<comment type="subcellular location">
    <subcellularLocation>
        <location evidence="2">Mitochondrion matrix</location>
    </subcellularLocation>
</comment>
<dbReference type="GO" id="GO:0004535">
    <property type="term" value="F:poly(A)-specific ribonuclease activity"/>
    <property type="evidence" value="ECO:0007669"/>
    <property type="project" value="UniProtKB-ARBA"/>
</dbReference>
<evidence type="ECO:0000313" key="17">
    <source>
        <dbReference type="Proteomes" id="UP001292094"/>
    </source>
</evidence>
<keyword evidence="17" id="KW-1185">Reference proteome</keyword>
<evidence type="ECO:0000256" key="3">
    <source>
        <dbReference type="ARBA" id="ARBA00022553"/>
    </source>
</evidence>
<dbReference type="Pfam" id="PF03372">
    <property type="entry name" value="Exo_endo_phos"/>
    <property type="match status" value="1"/>
</dbReference>
<gene>
    <name evidence="16" type="ORF">Pmani_029896</name>
</gene>
<feature type="domain" description="Endonuclease/exonuclease/phosphatase" evidence="14">
    <location>
        <begin position="256"/>
        <end position="568"/>
    </location>
</feature>
<dbReference type="InterPro" id="IPR050410">
    <property type="entry name" value="CCR4/nocturin_mRNA_transcr"/>
</dbReference>
<evidence type="ECO:0000256" key="13">
    <source>
        <dbReference type="ARBA" id="ARBA00083541"/>
    </source>
</evidence>
<evidence type="ECO:0000256" key="7">
    <source>
        <dbReference type="ARBA" id="ARBA00022801"/>
    </source>
</evidence>
<evidence type="ECO:0000256" key="8">
    <source>
        <dbReference type="ARBA" id="ARBA00022839"/>
    </source>
</evidence>
<dbReference type="GO" id="GO:0006397">
    <property type="term" value="P:mRNA processing"/>
    <property type="evidence" value="ECO:0007669"/>
    <property type="project" value="UniProtKB-KW"/>
</dbReference>
<comment type="cofactor">
    <cofactor evidence="1">
        <name>Mg(2+)</name>
        <dbReference type="ChEBI" id="CHEBI:18420"/>
    </cofactor>
</comment>
<reference evidence="16" key="1">
    <citation type="submission" date="2023-11" db="EMBL/GenBank/DDBJ databases">
        <title>Genome assemblies of two species of porcelain crab, Petrolisthes cinctipes and Petrolisthes manimaculis (Anomura: Porcellanidae).</title>
        <authorList>
            <person name="Angst P."/>
        </authorList>
    </citation>
    <scope>NUCLEOTIDE SEQUENCE</scope>
    <source>
        <strain evidence="16">PB745_02</strain>
        <tissue evidence="16">Gill</tissue>
    </source>
</reference>
<accession>A0AAE1NYL1</accession>
<keyword evidence="3" id="KW-0597">Phosphoprotein</keyword>
<evidence type="ECO:0000256" key="10">
    <source>
        <dbReference type="ARBA" id="ARBA00022946"/>
    </source>
</evidence>
<keyword evidence="6" id="KW-0479">Metal-binding</keyword>
<dbReference type="GO" id="GO:0005759">
    <property type="term" value="C:mitochondrial matrix"/>
    <property type="evidence" value="ECO:0007669"/>
    <property type="project" value="UniProtKB-SubCell"/>
</dbReference>
<dbReference type="InterPro" id="IPR036691">
    <property type="entry name" value="Endo/exonu/phosph_ase_sf"/>
</dbReference>
<evidence type="ECO:0000259" key="14">
    <source>
        <dbReference type="Pfam" id="PF03372"/>
    </source>
</evidence>
<dbReference type="AlphaFoldDB" id="A0AAE1NYL1"/>
<keyword evidence="9" id="KW-0460">Magnesium</keyword>
<evidence type="ECO:0000256" key="6">
    <source>
        <dbReference type="ARBA" id="ARBA00022723"/>
    </source>
</evidence>
<evidence type="ECO:0000259" key="15">
    <source>
        <dbReference type="Pfam" id="PF21171"/>
    </source>
</evidence>
<dbReference type="GO" id="GO:0000288">
    <property type="term" value="P:nuclear-transcribed mRNA catabolic process, deadenylation-dependent decay"/>
    <property type="evidence" value="ECO:0007669"/>
    <property type="project" value="TreeGrafter"/>
</dbReference>
<dbReference type="SUPFAM" id="SSF56219">
    <property type="entry name" value="DNase I-like"/>
    <property type="match status" value="1"/>
</dbReference>
<dbReference type="PANTHER" id="PTHR12121">
    <property type="entry name" value="CARBON CATABOLITE REPRESSOR PROTEIN 4"/>
    <property type="match status" value="1"/>
</dbReference>
<keyword evidence="11" id="KW-0496">Mitochondrion</keyword>
<keyword evidence="8" id="KW-0269">Exonuclease</keyword>
<dbReference type="EMBL" id="JAWZYT010003583">
    <property type="protein sequence ID" value="KAK4297706.1"/>
    <property type="molecule type" value="Genomic_DNA"/>
</dbReference>
<evidence type="ECO:0000256" key="9">
    <source>
        <dbReference type="ARBA" id="ARBA00022842"/>
    </source>
</evidence>
<keyword evidence="7" id="KW-0378">Hydrolase</keyword>
<evidence type="ECO:0000256" key="5">
    <source>
        <dbReference type="ARBA" id="ARBA00022722"/>
    </source>
</evidence>
<comment type="caution">
    <text evidence="16">The sequence shown here is derived from an EMBL/GenBank/DDBJ whole genome shotgun (WGS) entry which is preliminary data.</text>
</comment>
<name>A0AAE1NYL1_9EUCA</name>
<evidence type="ECO:0000256" key="12">
    <source>
        <dbReference type="ARBA" id="ARBA00072755"/>
    </source>
</evidence>
<evidence type="ECO:0000256" key="4">
    <source>
        <dbReference type="ARBA" id="ARBA00022664"/>
    </source>
</evidence>
<dbReference type="FunFam" id="3.60.10.10:FF:000018">
    <property type="entry name" value="2',5'-phosphodiesterase 12"/>
    <property type="match status" value="1"/>
</dbReference>
<evidence type="ECO:0000313" key="16">
    <source>
        <dbReference type="EMBL" id="KAK4297706.1"/>
    </source>
</evidence>
<dbReference type="InterPro" id="IPR048821">
    <property type="entry name" value="PDE12-like_N"/>
</dbReference>
<dbReference type="InterPro" id="IPR005135">
    <property type="entry name" value="Endo/exonuclease/phosphatase"/>
</dbReference>
<sequence>MAARQVIVTHENDAKTVGISFRYVDEERKIDRIFNFQRSTEEEMRTLLGRITCNIEKIINKKRKKKKDDEPPTATDGVEVKMVKLSDGNDVPEDMSCYQSFVTQANNHTLVVGDIKYGIDLNPPVVKTIDLPKNIMAGYYLYPVKLEVMFGVAEESLFQWFKSDGKFENDNEAQKNLSSITWLECGTGRIYHTTVEDIGRLIKVIVTPCDGDRRGEVAEVTASVLVSAGPGECPFHRRQQLFTSHLARENCLRVVSYNILADLYADSDAARTNLFPTCPAYAIAIDYRKQLLVAEITGYKGDLVCLQEVDEKVFLRDLEPALAETGLDGHYTPKGGSVSEGIALFYRRDKLRLLEKNRLILIEELQNNTLFSEAWERVQACPAAVERINRGTVLQISVLECVGEVTGSSAGRILVVGGTHLYFHPNADHVRLLQAGLCITLLRQVMQLYQVKYPEKEVCLVFCGDFNSTPEFAVYRLMTQQWVGADDIDWSSADGEHIEGVSFNHDLELDSACGLPPYTNFTPGFHGCLDYIYYQTDKFNVKKVVPLPSHEEVTEHIALPSITMPSDHLPLIADLQFKSK</sequence>
<proteinExistence type="predicted"/>
<dbReference type="Pfam" id="PF21171">
    <property type="entry name" value="PDE12-like_N"/>
    <property type="match status" value="1"/>
</dbReference>
<keyword evidence="5" id="KW-0540">Nuclease</keyword>
<dbReference type="Proteomes" id="UP001292094">
    <property type="component" value="Unassembled WGS sequence"/>
</dbReference>
<evidence type="ECO:0000256" key="11">
    <source>
        <dbReference type="ARBA" id="ARBA00023128"/>
    </source>
</evidence>
<keyword evidence="10" id="KW-0809">Transit peptide</keyword>
<dbReference type="Gene3D" id="3.60.10.10">
    <property type="entry name" value="Endonuclease/exonuclease/phosphatase"/>
    <property type="match status" value="1"/>
</dbReference>
<evidence type="ECO:0000256" key="1">
    <source>
        <dbReference type="ARBA" id="ARBA00001946"/>
    </source>
</evidence>
<organism evidence="16 17">
    <name type="scientific">Petrolisthes manimaculis</name>
    <dbReference type="NCBI Taxonomy" id="1843537"/>
    <lineage>
        <taxon>Eukaryota</taxon>
        <taxon>Metazoa</taxon>
        <taxon>Ecdysozoa</taxon>
        <taxon>Arthropoda</taxon>
        <taxon>Crustacea</taxon>
        <taxon>Multicrustacea</taxon>
        <taxon>Malacostraca</taxon>
        <taxon>Eumalacostraca</taxon>
        <taxon>Eucarida</taxon>
        <taxon>Decapoda</taxon>
        <taxon>Pleocyemata</taxon>
        <taxon>Anomura</taxon>
        <taxon>Galatheoidea</taxon>
        <taxon>Porcellanidae</taxon>
        <taxon>Petrolisthes</taxon>
    </lineage>
</organism>